<keyword evidence="5" id="KW-0067">ATP-binding</keyword>
<dbReference type="GO" id="GO:0005524">
    <property type="term" value="F:ATP binding"/>
    <property type="evidence" value="ECO:0007669"/>
    <property type="project" value="UniProtKB-KW"/>
</dbReference>
<dbReference type="SUPFAM" id="SSF101353">
    <property type="entry name" value="Putative anticodon-binding domain of alanyl-tRNA synthetase (AlaRS)"/>
    <property type="match status" value="1"/>
</dbReference>
<dbReference type="PROSITE" id="PS50860">
    <property type="entry name" value="AA_TRNA_LIGASE_II_ALA"/>
    <property type="match status" value="1"/>
</dbReference>
<dbReference type="GO" id="GO:0004813">
    <property type="term" value="F:alanine-tRNA ligase activity"/>
    <property type="evidence" value="ECO:0007669"/>
    <property type="project" value="InterPro"/>
</dbReference>
<dbReference type="GO" id="GO:0005829">
    <property type="term" value="C:cytosol"/>
    <property type="evidence" value="ECO:0007669"/>
    <property type="project" value="TreeGrafter"/>
</dbReference>
<proteinExistence type="inferred from homology"/>
<dbReference type="GO" id="GO:0002161">
    <property type="term" value="F:aminoacyl-tRNA deacylase activity"/>
    <property type="evidence" value="ECO:0007669"/>
    <property type="project" value="TreeGrafter"/>
</dbReference>
<keyword evidence="7" id="KW-0648">Protein biosynthesis</keyword>
<keyword evidence="4" id="KW-0547">Nucleotide-binding</keyword>
<dbReference type="GO" id="GO:0006419">
    <property type="term" value="P:alanyl-tRNA aminoacylation"/>
    <property type="evidence" value="ECO:0007669"/>
    <property type="project" value="InterPro"/>
</dbReference>
<dbReference type="EMBL" id="BARV01042238">
    <property type="protein sequence ID" value="GAI46974.1"/>
    <property type="molecule type" value="Genomic_DNA"/>
</dbReference>
<dbReference type="InterPro" id="IPR018165">
    <property type="entry name" value="Ala-tRNA-synth_IIc_core"/>
</dbReference>
<evidence type="ECO:0000256" key="1">
    <source>
        <dbReference type="ARBA" id="ARBA00008226"/>
    </source>
</evidence>
<feature type="domain" description="Alanyl-transfer RNA synthetases family profile" evidence="9">
    <location>
        <begin position="1"/>
        <end position="132"/>
    </location>
</feature>
<protein>
    <recommendedName>
        <fullName evidence="9">Alanyl-transfer RNA synthetases family profile domain-containing protein</fullName>
    </recommendedName>
</protein>
<dbReference type="Pfam" id="PF01411">
    <property type="entry name" value="tRNA-synt_2c"/>
    <property type="match status" value="1"/>
</dbReference>
<evidence type="ECO:0000256" key="5">
    <source>
        <dbReference type="ARBA" id="ARBA00022840"/>
    </source>
</evidence>
<evidence type="ECO:0000256" key="6">
    <source>
        <dbReference type="ARBA" id="ARBA00022884"/>
    </source>
</evidence>
<dbReference type="PANTHER" id="PTHR11777:SF9">
    <property type="entry name" value="ALANINE--TRNA LIGASE, CYTOPLASMIC"/>
    <property type="match status" value="1"/>
</dbReference>
<organism evidence="10">
    <name type="scientific">marine sediment metagenome</name>
    <dbReference type="NCBI Taxonomy" id="412755"/>
    <lineage>
        <taxon>unclassified sequences</taxon>
        <taxon>metagenomes</taxon>
        <taxon>ecological metagenomes</taxon>
    </lineage>
</organism>
<dbReference type="InterPro" id="IPR018162">
    <property type="entry name" value="Ala-tRNA-ligase_IIc_anticod-bd"/>
</dbReference>
<evidence type="ECO:0000313" key="10">
    <source>
        <dbReference type="EMBL" id="GAI46974.1"/>
    </source>
</evidence>
<dbReference type="InterPro" id="IPR050058">
    <property type="entry name" value="Ala-tRNA_ligase"/>
</dbReference>
<feature type="non-terminal residue" evidence="10">
    <location>
        <position position="1"/>
    </location>
</feature>
<gene>
    <name evidence="10" type="ORF">S06H3_63606</name>
</gene>
<evidence type="ECO:0000256" key="4">
    <source>
        <dbReference type="ARBA" id="ARBA00022741"/>
    </source>
</evidence>
<sequence length="132" mass="15131">KFLKTLEQGIRILEDNIDSLKKLKKSVIPGNVAFKLYDTFGFPIDLTKDIAKKYDFDVDMKSYSIYMEQQKERARLGKSFFNKGEEILKIYSPIIKEVKSKFVGYEKDFVETDIVGIISNGVKVKSLSSGDE</sequence>
<comment type="similarity">
    <text evidence="1">Belongs to the class-II aminoacyl-tRNA synthetase family.</text>
</comment>
<keyword evidence="8" id="KW-0030">Aminoacyl-tRNA synthetase</keyword>
<keyword evidence="2" id="KW-0820">tRNA-binding</keyword>
<evidence type="ECO:0000256" key="7">
    <source>
        <dbReference type="ARBA" id="ARBA00022917"/>
    </source>
</evidence>
<dbReference type="AlphaFoldDB" id="X1QUM6"/>
<feature type="non-terminal residue" evidence="10">
    <location>
        <position position="132"/>
    </location>
</feature>
<name>X1QUM6_9ZZZZ</name>
<evidence type="ECO:0000256" key="8">
    <source>
        <dbReference type="ARBA" id="ARBA00023146"/>
    </source>
</evidence>
<evidence type="ECO:0000256" key="3">
    <source>
        <dbReference type="ARBA" id="ARBA00022598"/>
    </source>
</evidence>
<dbReference type="GO" id="GO:0000049">
    <property type="term" value="F:tRNA binding"/>
    <property type="evidence" value="ECO:0007669"/>
    <property type="project" value="UniProtKB-KW"/>
</dbReference>
<keyword evidence="6" id="KW-0694">RNA-binding</keyword>
<keyword evidence="3" id="KW-0436">Ligase</keyword>
<evidence type="ECO:0000259" key="9">
    <source>
        <dbReference type="PROSITE" id="PS50860"/>
    </source>
</evidence>
<accession>X1QUM6</accession>
<reference evidence="10" key="1">
    <citation type="journal article" date="2014" name="Front. Microbiol.">
        <title>High frequency of phylogenetically diverse reductive dehalogenase-homologous genes in deep subseafloor sedimentary metagenomes.</title>
        <authorList>
            <person name="Kawai M."/>
            <person name="Futagami T."/>
            <person name="Toyoda A."/>
            <person name="Takaki Y."/>
            <person name="Nishi S."/>
            <person name="Hori S."/>
            <person name="Arai W."/>
            <person name="Tsubouchi T."/>
            <person name="Morono Y."/>
            <person name="Uchiyama I."/>
            <person name="Ito T."/>
            <person name="Fujiyama A."/>
            <person name="Inagaki F."/>
            <person name="Takami H."/>
        </authorList>
    </citation>
    <scope>NUCLEOTIDE SEQUENCE</scope>
    <source>
        <strain evidence="10">Expedition CK06-06</strain>
    </source>
</reference>
<dbReference type="PANTHER" id="PTHR11777">
    <property type="entry name" value="ALANYL-TRNA SYNTHETASE"/>
    <property type="match status" value="1"/>
</dbReference>
<dbReference type="InterPro" id="IPR018164">
    <property type="entry name" value="Ala-tRNA-synth_IIc_N"/>
</dbReference>
<evidence type="ECO:0000256" key="2">
    <source>
        <dbReference type="ARBA" id="ARBA00022555"/>
    </source>
</evidence>
<comment type="caution">
    <text evidence="10">The sequence shown here is derived from an EMBL/GenBank/DDBJ whole genome shotgun (WGS) entry which is preliminary data.</text>
</comment>